<proteinExistence type="inferred from homology"/>
<dbReference type="Pfam" id="PF00535">
    <property type="entry name" value="Glycos_transf_2"/>
    <property type="match status" value="1"/>
</dbReference>
<dbReference type="EC" id="2.4.1.212" evidence="5"/>
<dbReference type="Gene3D" id="3.90.550.10">
    <property type="entry name" value="Spore Coat Polysaccharide Biosynthesis Protein SpsA, Chain A"/>
    <property type="match status" value="1"/>
</dbReference>
<comment type="caution">
    <text evidence="5">The sequence shown here is derived from an EMBL/GenBank/DDBJ whole genome shotgun (WGS) entry which is preliminary data.</text>
</comment>
<dbReference type="PANTHER" id="PTHR43685">
    <property type="entry name" value="GLYCOSYLTRANSFERASE"/>
    <property type="match status" value="1"/>
</dbReference>
<evidence type="ECO:0000259" key="4">
    <source>
        <dbReference type="Pfam" id="PF00535"/>
    </source>
</evidence>
<dbReference type="InterPro" id="IPR001173">
    <property type="entry name" value="Glyco_trans_2-like"/>
</dbReference>
<dbReference type="AlphaFoldDB" id="A0A1J5SSW2"/>
<name>A0A1J5SSW2_9ZZZZ</name>
<keyword evidence="3 5" id="KW-0808">Transferase</keyword>
<dbReference type="GO" id="GO:0050501">
    <property type="term" value="F:hyaluronan synthase activity"/>
    <property type="evidence" value="ECO:0007669"/>
    <property type="project" value="UniProtKB-EC"/>
</dbReference>
<dbReference type="EMBL" id="MLJW01000068">
    <property type="protein sequence ID" value="OIR03142.1"/>
    <property type="molecule type" value="Genomic_DNA"/>
</dbReference>
<dbReference type="CDD" id="cd00761">
    <property type="entry name" value="Glyco_tranf_GTA_type"/>
    <property type="match status" value="1"/>
</dbReference>
<reference evidence="5" key="1">
    <citation type="submission" date="2016-10" db="EMBL/GenBank/DDBJ databases">
        <title>Sequence of Gallionella enrichment culture.</title>
        <authorList>
            <person name="Poehlein A."/>
            <person name="Muehling M."/>
            <person name="Daniel R."/>
        </authorList>
    </citation>
    <scope>NUCLEOTIDE SEQUENCE</scope>
</reference>
<dbReference type="PANTHER" id="PTHR43685:SF5">
    <property type="entry name" value="GLYCOSYLTRANSFERASE EPSE-RELATED"/>
    <property type="match status" value="1"/>
</dbReference>
<keyword evidence="2 5" id="KW-0328">Glycosyltransferase</keyword>
<feature type="domain" description="Glycosyltransferase 2-like" evidence="4">
    <location>
        <begin position="10"/>
        <end position="128"/>
    </location>
</feature>
<evidence type="ECO:0000313" key="5">
    <source>
        <dbReference type="EMBL" id="OIR03142.1"/>
    </source>
</evidence>
<dbReference type="InterPro" id="IPR029044">
    <property type="entry name" value="Nucleotide-diphossugar_trans"/>
</dbReference>
<dbReference type="SUPFAM" id="SSF53448">
    <property type="entry name" value="Nucleotide-diphospho-sugar transferases"/>
    <property type="match status" value="1"/>
</dbReference>
<dbReference type="InterPro" id="IPR050834">
    <property type="entry name" value="Glycosyltransf_2"/>
</dbReference>
<organism evidence="5">
    <name type="scientific">mine drainage metagenome</name>
    <dbReference type="NCBI Taxonomy" id="410659"/>
    <lineage>
        <taxon>unclassified sequences</taxon>
        <taxon>metagenomes</taxon>
        <taxon>ecological metagenomes</taxon>
    </lineage>
</organism>
<accession>A0A1J5SSW2</accession>
<evidence type="ECO:0000256" key="1">
    <source>
        <dbReference type="ARBA" id="ARBA00006739"/>
    </source>
</evidence>
<gene>
    <name evidence="5" type="primary">hyaD_5</name>
    <name evidence="5" type="ORF">GALL_146610</name>
</gene>
<protein>
    <submittedName>
        <fullName evidence="5">Hyaluronan synthase</fullName>
        <ecNumber evidence="5">2.4.1.212</ecNumber>
    </submittedName>
</protein>
<evidence type="ECO:0000256" key="2">
    <source>
        <dbReference type="ARBA" id="ARBA00022676"/>
    </source>
</evidence>
<sequence>MNVETVPRVSVLVPMKNAEPYVVSALASVLLERNVPIEVIVINDKSTDRSLEQVLSVPDRRIRIVDGPGKGLSACLNVGLAVARGNVVMQCDADDLYPAGRIEDQLVWLDANPEYAAVCGGFTTIDTAGRLVSTLVACDTPEDITDELNSGKTRTTLCSYALRKSALHNFGGFRTYFETSCDIDFQLRFGEVAKVMYLPSSFYLYRLHDASMTHTQGNIRREFFEETARQFQLQRKALGQDALQRGNPPQPPEVLSDKAGTAARQIQGMLLGTAWREKAAGNKIRAVGMGFRALVHSPLDLGVWKNLLALLIKPVKKIN</sequence>
<evidence type="ECO:0000256" key="3">
    <source>
        <dbReference type="ARBA" id="ARBA00022679"/>
    </source>
</evidence>
<comment type="similarity">
    <text evidence="1">Belongs to the glycosyltransferase 2 family.</text>
</comment>